<dbReference type="EMBL" id="LFZX01000132">
    <property type="protein sequence ID" value="KNC66623.1"/>
    <property type="molecule type" value="Genomic_DNA"/>
</dbReference>
<dbReference type="InterPro" id="IPR013320">
    <property type="entry name" value="ConA-like_dom_sf"/>
</dbReference>
<evidence type="ECO:0000313" key="2">
    <source>
        <dbReference type="Proteomes" id="UP000036850"/>
    </source>
</evidence>
<name>A0A0L0ERV5_9GAMM</name>
<evidence type="ECO:0000313" key="1">
    <source>
        <dbReference type="EMBL" id="KNC66623.1"/>
    </source>
</evidence>
<dbReference type="SUPFAM" id="SSF49899">
    <property type="entry name" value="Concanavalin A-like lectins/glucanases"/>
    <property type="match status" value="3"/>
</dbReference>
<reference evidence="2" key="1">
    <citation type="submission" date="2015-07" db="EMBL/GenBank/DDBJ databases">
        <title>Draft genome sequence of a Pseudoalteromonas rubra strain, OCN096, isolated from Kaneohe Bay, Oahu, Hawaii.</title>
        <authorList>
            <person name="Beurmann S."/>
            <person name="Ushijima B."/>
            <person name="Belcaid M."/>
            <person name="Callahan S.M."/>
            <person name="Aeby G.S."/>
        </authorList>
    </citation>
    <scope>NUCLEOTIDE SEQUENCE [LARGE SCALE GENOMIC DNA]</scope>
    <source>
        <strain evidence="2">OCN096</strain>
    </source>
</reference>
<dbReference type="PATRIC" id="fig|43658.6.peg.6101"/>
<proteinExistence type="predicted"/>
<dbReference type="Proteomes" id="UP000036850">
    <property type="component" value="Unassembled WGS sequence"/>
</dbReference>
<gene>
    <name evidence="1" type="ORF">AC626_15800</name>
</gene>
<sequence>MFNQSFLAISDSTDTTLKLIDPVSVVMNNRVFVFARPEGSNTETIYYRVRRETAGASTEFALWSEWCSLSLEPGVAGSNLSGLLRATGMDLITVPAQAAHPTAADAPFSVTVGKDFIAIFRLTSAGTLLINRLVVVEQTAQDATSEEQDLAPEIRLQPKWEVRYRRSRKKDTPASEIDTHGYRDMDQLPFVEPSLELSGINGLTAGQFSVVLLPTSKVEVGRWYIFSVNNDKKAVTVHSFAQSEEGLFDYGSGIEQPFEITPTLHDENGKPDPKTCCGGISATVFYDREPADNPQSPIRSFKRAGRLMLTIGIGKADSDTGDGLCVYDFSIKPDGRIARAEGLVSPVIDGTYKDGNFTPLRDPRPVNSSSPEEQYYVVPDNAVHAYQGATVSTVALGQVCPSSSPSLLDSADGLIHCYYPGKPDKAGQTAFLVAQYNPKTTRFYIDQSWKAGEQSGTLRFISNRAGSTMNDMTIAISDSIELFCDIHVDYGKDTKIAEESWLGIPRDLKQCADILAGNAASDPSDPKVRSGQAPYFDYQGQRYSANLPLGDANLPSGYLRLVSQRPDIRLDTVSVSHCDSADCINLSVRLTAESASQTITLHWPGLRAEPNQAAVILRGDAAKSTYDYSVTKNDSLLYGIATQAGTIVFGANQALTMGVEIDPNNQQTCCVTIVPASGKQISVMNVPIEQQGFIDAILNDSSAAALFSFASPDPVNANVISQLQQKNLDLRAGNLLFEPVVNVQDSGCLAVADTTASIFQRHQLGTGEVNSPNHLVAATAVIMSEPNNGLNGQLESGSGVASKSAVNGAWVWQPTPEAVTVSKGNAISVSNNNKALDVLNPQRGWTIESWVNPASGTPAQVANFNNGKASTPGGVEPSCLFGTIGKPALDFHKSTSASDFTGSQIRFEADSVFLPKSAFTYECWIKPADNPAPENAIGSIITVQLPSDPTAPLLMLGLNSVRQLTFDYMNDNYDPVTTTVKDLALQADIWQHIAFTGKKIAGKWQFSLYVNKILVHQSNDLLLADNTEEPLLFIGTDAQKDRTMIGSFNEMRFWLSARNQVQIGRSMQMSLSGNEPGLAGYWQLTEKAEDGEPIINLCDNTVRAPDGKLMINNQPVSSNIDGVFLSVLAGIGGTAPLIGHGFLRSNYWNHIAATYQSGTAVYLNNAHDSTKNVPLQYATCGTSDTLNLSVEGSLEAFILLPQLVDNDGVILSKWGSELDNRSYRFYINEQNQLAMELVLLRPEYSNGFIVSYTPTIYSVVATQTLKHDTPYHVFGTFKNDTKIDDSTHINKTKGVLTLYINGEEAGSATTEWFDNATISVNTSDAEFCIGLQSYTGNTTPTEAIESQRYISAVLTGIRIWSRHVEQSHVLNSMTRVDPEGEDAGVISAWWFGEQSGLEAKDKVSGNNARLSSANLWVLYTPLSKTTCYVNGYEVGQYSSAKASDISGYCDQLSRLTFGAYLTEDDHFEAQYEGKIQELRVWSVAKSQAEINSACHSPVVGSSKELIGYWPFNGTARDDSGHGNNGSLVGDPQPKFAPSTAPVANEAPMVRNIYSDHITDFQEPVEGTPAVAEYTSTLTTTLGGLVSVMQREYAYVDESLTILPNFKVGNLNMVYIGQVQTSPTLIGFIEGAPPVPSENLTRPYYDSATSYHEYFGASSIALSESKDVEYQFEYSDYETTQLQSFTTNTGVFGQTKTSIGTGTPSFK</sequence>
<evidence type="ECO:0008006" key="3">
    <source>
        <dbReference type="Google" id="ProtNLM"/>
    </source>
</evidence>
<dbReference type="Gene3D" id="2.60.120.200">
    <property type="match status" value="3"/>
</dbReference>
<accession>A0A0L0ERV5</accession>
<protein>
    <recommendedName>
        <fullName evidence="3">LamG-like jellyroll fold domain-containing protein</fullName>
    </recommendedName>
</protein>
<dbReference type="Pfam" id="PF13385">
    <property type="entry name" value="Laminin_G_3"/>
    <property type="match status" value="1"/>
</dbReference>
<organism evidence="1 2">
    <name type="scientific">Pseudoalteromonas rubra</name>
    <dbReference type="NCBI Taxonomy" id="43658"/>
    <lineage>
        <taxon>Bacteria</taxon>
        <taxon>Pseudomonadati</taxon>
        <taxon>Pseudomonadota</taxon>
        <taxon>Gammaproteobacteria</taxon>
        <taxon>Alteromonadales</taxon>
        <taxon>Pseudoalteromonadaceae</taxon>
        <taxon>Pseudoalteromonas</taxon>
    </lineage>
</organism>
<comment type="caution">
    <text evidence="1">The sequence shown here is derived from an EMBL/GenBank/DDBJ whole genome shotgun (WGS) entry which is preliminary data.</text>
</comment>